<comment type="caution">
    <text evidence="1">The sequence shown here is derived from an EMBL/GenBank/DDBJ whole genome shotgun (WGS) entry which is preliminary data.</text>
</comment>
<evidence type="ECO:0000313" key="1">
    <source>
        <dbReference type="EMBL" id="RNA12710.1"/>
    </source>
</evidence>
<organism evidence="1 2">
    <name type="scientific">Brachionus plicatilis</name>
    <name type="common">Marine rotifer</name>
    <name type="synonym">Brachionus muelleri</name>
    <dbReference type="NCBI Taxonomy" id="10195"/>
    <lineage>
        <taxon>Eukaryota</taxon>
        <taxon>Metazoa</taxon>
        <taxon>Spiralia</taxon>
        <taxon>Gnathifera</taxon>
        <taxon>Rotifera</taxon>
        <taxon>Eurotatoria</taxon>
        <taxon>Monogononta</taxon>
        <taxon>Pseudotrocha</taxon>
        <taxon>Ploima</taxon>
        <taxon>Brachionidae</taxon>
        <taxon>Brachionus</taxon>
    </lineage>
</organism>
<proteinExistence type="predicted"/>
<dbReference type="Proteomes" id="UP000276133">
    <property type="component" value="Unassembled WGS sequence"/>
</dbReference>
<protein>
    <submittedName>
        <fullName evidence="1">Uncharacterized protein</fullName>
    </submittedName>
</protein>
<accession>A0A3M7QN48</accession>
<reference evidence="1 2" key="1">
    <citation type="journal article" date="2018" name="Sci. Rep.">
        <title>Genomic signatures of local adaptation to the degree of environmental predictability in rotifers.</title>
        <authorList>
            <person name="Franch-Gras L."/>
            <person name="Hahn C."/>
            <person name="Garcia-Roger E.M."/>
            <person name="Carmona M.J."/>
            <person name="Serra M."/>
            <person name="Gomez A."/>
        </authorList>
    </citation>
    <scope>NUCLEOTIDE SEQUENCE [LARGE SCALE GENOMIC DNA]</scope>
    <source>
        <strain evidence="1">HYR1</strain>
    </source>
</reference>
<sequence length="63" mass="7381">MFSSKSNLSFILFFSPRDFTVMDIETLSNMRSLDHKKCDHFNNAGFVNKTDHTICDKMIDHDH</sequence>
<evidence type="ECO:0000313" key="2">
    <source>
        <dbReference type="Proteomes" id="UP000276133"/>
    </source>
</evidence>
<name>A0A3M7QN48_BRAPC</name>
<dbReference type="EMBL" id="REGN01005630">
    <property type="protein sequence ID" value="RNA12710.1"/>
    <property type="molecule type" value="Genomic_DNA"/>
</dbReference>
<gene>
    <name evidence="1" type="ORF">BpHYR1_051317</name>
</gene>
<keyword evidence="2" id="KW-1185">Reference proteome</keyword>
<dbReference type="AlphaFoldDB" id="A0A3M7QN48"/>